<reference evidence="1" key="1">
    <citation type="journal article" date="2018" name="BMC Genomics">
        <title>Comparative genomics of the wheat fungal pathogen Pyrenophora tritici-repentis reveals chromosomal variations and genome plasticity.</title>
        <authorList>
            <person name="Moolhuijzen P."/>
            <person name="See P.T."/>
            <person name="Hane J.K."/>
            <person name="Shi G."/>
            <person name="Liu Z."/>
            <person name="Oliver R.P."/>
            <person name="Moffat C.S."/>
        </authorList>
    </citation>
    <scope>NUCLEOTIDE SEQUENCE [LARGE SCALE GENOMIC DNA]</scope>
    <source>
        <strain evidence="1">M4</strain>
    </source>
</reference>
<gene>
    <name evidence="1" type="ORF">PtrM4_122190</name>
</gene>
<dbReference type="GeneID" id="90957178"/>
<sequence length="71" mass="8054">MVLARVANFFTNGDSTSNLTDGSRRNVANTQKVVELPMEDTKRRAIEAEDEVDHEAARPPYLHVRMPSLER</sequence>
<dbReference type="AlphaFoldDB" id="A0A2W1D2M2"/>
<evidence type="ECO:0000313" key="2">
    <source>
        <dbReference type="Proteomes" id="UP000245464"/>
    </source>
</evidence>
<name>A0A2W1D2M2_9PLEO</name>
<organism evidence="1 2">
    <name type="scientific">Pyrenophora tritici-repentis</name>
    <dbReference type="NCBI Taxonomy" id="45151"/>
    <lineage>
        <taxon>Eukaryota</taxon>
        <taxon>Fungi</taxon>
        <taxon>Dikarya</taxon>
        <taxon>Ascomycota</taxon>
        <taxon>Pezizomycotina</taxon>
        <taxon>Dothideomycetes</taxon>
        <taxon>Pleosporomycetidae</taxon>
        <taxon>Pleosporales</taxon>
        <taxon>Pleosporineae</taxon>
        <taxon>Pleosporaceae</taxon>
        <taxon>Pyrenophora</taxon>
    </lineage>
</organism>
<proteinExistence type="predicted"/>
<dbReference type="EMBL" id="NQIK02000006">
    <property type="protein sequence ID" value="KAF7569804.1"/>
    <property type="molecule type" value="Genomic_DNA"/>
</dbReference>
<comment type="caution">
    <text evidence="1">The sequence shown here is derived from an EMBL/GenBank/DDBJ whole genome shotgun (WGS) entry which is preliminary data.</text>
</comment>
<dbReference type="KEGG" id="ptrr:90957178"/>
<protein>
    <submittedName>
        <fullName evidence="1">Uncharacterized protein</fullName>
    </submittedName>
</protein>
<accession>A0A2W1D2M2</accession>
<dbReference type="RefSeq" id="XP_065961694.1">
    <property type="nucleotide sequence ID" value="XM_066108509.1"/>
</dbReference>
<dbReference type="Proteomes" id="UP000245464">
    <property type="component" value="Chromosome 6"/>
</dbReference>
<evidence type="ECO:0000313" key="1">
    <source>
        <dbReference type="EMBL" id="KAF7569804.1"/>
    </source>
</evidence>